<evidence type="ECO:0000313" key="4">
    <source>
        <dbReference type="Proteomes" id="UP000030149"/>
    </source>
</evidence>
<proteinExistence type="predicted"/>
<evidence type="ECO:0000256" key="1">
    <source>
        <dbReference type="SAM" id="Phobius"/>
    </source>
</evidence>
<accession>A0A0A2MTW6</accession>
<dbReference type="InterPro" id="IPR002509">
    <property type="entry name" value="NODB_dom"/>
</dbReference>
<dbReference type="InterPro" id="IPR050248">
    <property type="entry name" value="Polysacc_deacetylase_ArnD"/>
</dbReference>
<keyword evidence="1" id="KW-1133">Transmembrane helix</keyword>
<dbReference type="InterPro" id="IPR011330">
    <property type="entry name" value="Glyco_hydro/deAcase_b/a-brl"/>
</dbReference>
<dbReference type="Gene3D" id="3.20.20.370">
    <property type="entry name" value="Glycoside hydrolase/deacetylase"/>
    <property type="match status" value="1"/>
</dbReference>
<keyword evidence="4" id="KW-1185">Reference proteome</keyword>
<reference evidence="3 4" key="2">
    <citation type="journal article" date="2015" name="Stand. Genomic Sci.">
        <title>High quality draft genomic sequence of Flavobacterium enshiense DK69(T) and comparison among Flavobacterium genomes.</title>
        <authorList>
            <person name="Zeng Z."/>
            <person name="Chen C."/>
            <person name="Du H."/>
            <person name="Wang G."/>
            <person name="Li M."/>
        </authorList>
    </citation>
    <scope>NUCLEOTIDE SEQUENCE [LARGE SCALE GENOMIC DNA]</scope>
    <source>
        <strain evidence="3 4">DK69</strain>
    </source>
</reference>
<evidence type="ECO:0000259" key="2">
    <source>
        <dbReference type="PROSITE" id="PS51677"/>
    </source>
</evidence>
<feature type="transmembrane region" description="Helical" evidence="1">
    <location>
        <begin position="7"/>
        <end position="25"/>
    </location>
</feature>
<dbReference type="EMBL" id="JRLZ01000005">
    <property type="protein sequence ID" value="KGO96097.1"/>
    <property type="molecule type" value="Genomic_DNA"/>
</dbReference>
<comment type="caution">
    <text evidence="3">The sequence shown here is derived from an EMBL/GenBank/DDBJ whole genome shotgun (WGS) entry which is preliminary data.</text>
</comment>
<feature type="domain" description="NodB homology" evidence="2">
    <location>
        <begin position="68"/>
        <end position="245"/>
    </location>
</feature>
<feature type="transmembrane region" description="Helical" evidence="1">
    <location>
        <begin position="31"/>
        <end position="50"/>
    </location>
</feature>
<dbReference type="CDD" id="cd10917">
    <property type="entry name" value="CE4_NodB_like_6s_7s"/>
    <property type="match status" value="1"/>
</dbReference>
<evidence type="ECO:0000313" key="3">
    <source>
        <dbReference type="EMBL" id="KGO96097.1"/>
    </source>
</evidence>
<dbReference type="SUPFAM" id="SSF88713">
    <property type="entry name" value="Glycoside hydrolase/deacetylase"/>
    <property type="match status" value="1"/>
</dbReference>
<sequence length="258" mass="29435">MLKHRNILLFCISAIITLFALSFYFDVKWWSFLLVFAFWLAMTIFGSSNIKTGYFVKSYCDNPAEKELKIAISFDDGPHPMTEKVLDLLGQYNAKATFFCIGSQIEKHPDIFKRILDEGHVVGNHSYSHSNRFGFFSTQKVVDELKQTNAIIERLSSKKALYFRPPFGVTNPNIARAVAKTNHHVIGWNNRSLDTAIEDEAKILKRVKNRMAPGGIILLHDTSLKTVNVLEQLLLFLQSKKYQCVTIDALLNIPAYEN</sequence>
<dbReference type="Pfam" id="PF01522">
    <property type="entry name" value="Polysacc_deac_1"/>
    <property type="match status" value="1"/>
</dbReference>
<dbReference type="PANTHER" id="PTHR10587">
    <property type="entry name" value="GLYCOSYL TRANSFERASE-RELATED"/>
    <property type="match status" value="1"/>
</dbReference>
<dbReference type="Proteomes" id="UP000030149">
    <property type="component" value="Unassembled WGS sequence"/>
</dbReference>
<gene>
    <name evidence="3" type="ORF">Q767_07495</name>
</gene>
<protein>
    <submittedName>
        <fullName evidence="3">Polysaccharide deacetylase</fullName>
    </submittedName>
</protein>
<dbReference type="GO" id="GO:0005975">
    <property type="term" value="P:carbohydrate metabolic process"/>
    <property type="evidence" value="ECO:0007669"/>
    <property type="project" value="InterPro"/>
</dbReference>
<organism evidence="3 4">
    <name type="scientific">Flavobacterium enshiense DK69</name>
    <dbReference type="NCBI Taxonomy" id="1107311"/>
    <lineage>
        <taxon>Bacteria</taxon>
        <taxon>Pseudomonadati</taxon>
        <taxon>Bacteroidota</taxon>
        <taxon>Flavobacteriia</taxon>
        <taxon>Flavobacteriales</taxon>
        <taxon>Flavobacteriaceae</taxon>
        <taxon>Flavobacterium</taxon>
    </lineage>
</organism>
<dbReference type="PATRIC" id="fig|1107311.5.peg.2697"/>
<dbReference type="OrthoDB" id="9812065at2"/>
<dbReference type="RefSeq" id="WP_035630250.1">
    <property type="nucleotide sequence ID" value="NZ_AVCS01000008.1"/>
</dbReference>
<dbReference type="AlphaFoldDB" id="A0A0A2MTW6"/>
<dbReference type="eggNOG" id="COG0726">
    <property type="taxonomic scope" value="Bacteria"/>
</dbReference>
<keyword evidence="1" id="KW-0812">Transmembrane</keyword>
<dbReference type="STRING" id="1107311.Q767_07495"/>
<reference evidence="4" key="1">
    <citation type="submission" date="2013-09" db="EMBL/GenBank/DDBJ databases">
        <authorList>
            <person name="Zeng Z."/>
            <person name="Chen C."/>
        </authorList>
    </citation>
    <scope>NUCLEOTIDE SEQUENCE [LARGE SCALE GENOMIC DNA]</scope>
    <source>
        <strain evidence="4">DK69</strain>
    </source>
</reference>
<name>A0A0A2MTW6_9FLAO</name>
<dbReference type="GO" id="GO:0016810">
    <property type="term" value="F:hydrolase activity, acting on carbon-nitrogen (but not peptide) bonds"/>
    <property type="evidence" value="ECO:0007669"/>
    <property type="project" value="InterPro"/>
</dbReference>
<keyword evidence="1" id="KW-0472">Membrane</keyword>
<dbReference type="PROSITE" id="PS51677">
    <property type="entry name" value="NODB"/>
    <property type="match status" value="1"/>
</dbReference>